<evidence type="ECO:0000256" key="3">
    <source>
        <dbReference type="ARBA" id="ARBA00023242"/>
    </source>
</evidence>
<keyword evidence="6" id="KW-1133">Transmembrane helix</keyword>
<feature type="compositionally biased region" description="Polar residues" evidence="5">
    <location>
        <begin position="226"/>
        <end position="248"/>
    </location>
</feature>
<dbReference type="InterPro" id="IPR018004">
    <property type="entry name" value="KilA/APSES_HTH"/>
</dbReference>
<dbReference type="EMBL" id="JAULSW010000002">
    <property type="protein sequence ID" value="KAK3389299.1"/>
    <property type="molecule type" value="Genomic_DNA"/>
</dbReference>
<comment type="caution">
    <text evidence="8">The sequence shown here is derived from an EMBL/GenBank/DDBJ whole genome shotgun (WGS) entry which is preliminary data.</text>
</comment>
<evidence type="ECO:0000256" key="5">
    <source>
        <dbReference type="SAM" id="MobiDB-lite"/>
    </source>
</evidence>
<feature type="transmembrane region" description="Helical" evidence="6">
    <location>
        <begin position="418"/>
        <end position="443"/>
    </location>
</feature>
<dbReference type="PANTHER" id="PTHR38044:SF1">
    <property type="entry name" value="BOUQUET FORMATION PROTEIN 4"/>
    <property type="match status" value="1"/>
</dbReference>
<keyword evidence="6" id="KW-0472">Membrane</keyword>
<dbReference type="InterPro" id="IPR003163">
    <property type="entry name" value="Tscrpt_reg_HTH_APSES-type"/>
</dbReference>
<keyword evidence="3" id="KW-0539">Nucleus</keyword>
<dbReference type="GO" id="GO:0030435">
    <property type="term" value="P:sporulation resulting in formation of a cellular spore"/>
    <property type="evidence" value="ECO:0007669"/>
    <property type="project" value="UniProtKB-KW"/>
</dbReference>
<dbReference type="PROSITE" id="PS51299">
    <property type="entry name" value="HTH_APSES"/>
    <property type="match status" value="1"/>
</dbReference>
<feature type="region of interest" description="Disordered" evidence="5">
    <location>
        <begin position="358"/>
        <end position="406"/>
    </location>
</feature>
<sequence length="446" mass="48209">MSVSRTLPERHNPLLVEDIPPHAELAARRRLGQTQLTPRMIAAIPGAAVDQTTLGAFDYAHLRAPLPKGIVSGIFKSSPPSYFLMRRSQDGFVSATGMFKATFPYAAQEEEEAERKYIKSLPTTSREETAGNVWIPPTEALALAEEYQIVPWIRALLDPSDIAINPTADSSPPKKITPPPKFIFAQPALAPTPSSTRASRSRRSVSPTKSTGSRRTIASPRKRRVPSSQSSVTTETPPTSFQESTPSLNGDIPSLVVPVVPAVPTTTVAKIEELDNGEVQVETVERETAVVLEPVAEEPKIKVQLDEDVKVDENGEEVKHTHIEIEVPLVGEPPSAEESAKMVADARAMIEAAAELTSETAEKSEVAETSTSTKTKRKADEIAQDETEATEENAVAPPQAKKIKTESEIRKETIKKRAFMGITATLAVGAVGALFPVIAPYVMSAL</sequence>
<dbReference type="Gene3D" id="3.10.260.10">
    <property type="entry name" value="Transcription regulator HTH, APSES-type DNA-binding domain"/>
    <property type="match status" value="1"/>
</dbReference>
<comment type="subcellular location">
    <subcellularLocation>
        <location evidence="1">Nucleus</location>
    </subcellularLocation>
</comment>
<evidence type="ECO:0000256" key="2">
    <source>
        <dbReference type="ARBA" id="ARBA00022969"/>
    </source>
</evidence>
<evidence type="ECO:0000256" key="4">
    <source>
        <dbReference type="ARBA" id="ARBA00023321"/>
    </source>
</evidence>
<organism evidence="8 9">
    <name type="scientific">Podospora didyma</name>
    <dbReference type="NCBI Taxonomy" id="330526"/>
    <lineage>
        <taxon>Eukaryota</taxon>
        <taxon>Fungi</taxon>
        <taxon>Dikarya</taxon>
        <taxon>Ascomycota</taxon>
        <taxon>Pezizomycotina</taxon>
        <taxon>Sordariomycetes</taxon>
        <taxon>Sordariomycetidae</taxon>
        <taxon>Sordariales</taxon>
        <taxon>Podosporaceae</taxon>
        <taxon>Podospora</taxon>
    </lineage>
</organism>
<protein>
    <recommendedName>
        <fullName evidence="7">HTH APSES-type domain-containing protein</fullName>
    </recommendedName>
</protein>
<keyword evidence="9" id="KW-1185">Reference proteome</keyword>
<feature type="domain" description="HTH APSES-type" evidence="7">
    <location>
        <begin position="61"/>
        <end position="172"/>
    </location>
</feature>
<reference evidence="8" key="2">
    <citation type="submission" date="2023-06" db="EMBL/GenBank/DDBJ databases">
        <authorList>
            <consortium name="Lawrence Berkeley National Laboratory"/>
            <person name="Haridas S."/>
            <person name="Hensen N."/>
            <person name="Bonometti L."/>
            <person name="Westerberg I."/>
            <person name="Brannstrom I.O."/>
            <person name="Guillou S."/>
            <person name="Cros-Aarteil S."/>
            <person name="Calhoun S."/>
            <person name="Kuo A."/>
            <person name="Mondo S."/>
            <person name="Pangilinan J."/>
            <person name="Riley R."/>
            <person name="LaButti K."/>
            <person name="Andreopoulos B."/>
            <person name="Lipzen A."/>
            <person name="Chen C."/>
            <person name="Yanf M."/>
            <person name="Daum C."/>
            <person name="Ng V."/>
            <person name="Clum A."/>
            <person name="Steindorff A."/>
            <person name="Ohm R."/>
            <person name="Martin F."/>
            <person name="Silar P."/>
            <person name="Natvig D."/>
            <person name="Lalanne C."/>
            <person name="Gautier V."/>
            <person name="Ament-velasquez S.L."/>
            <person name="Kruys A."/>
            <person name="Hutchinson M.I."/>
            <person name="Powell A.J."/>
            <person name="Barry K."/>
            <person name="Miller A.N."/>
            <person name="Grigoriev I.V."/>
            <person name="Debuchy R."/>
            <person name="Gladieux P."/>
            <person name="Thoren M.H."/>
            <person name="Johannesson H."/>
        </authorList>
    </citation>
    <scope>NUCLEOTIDE SEQUENCE</scope>
    <source>
        <strain evidence="8">CBS 232.78</strain>
    </source>
</reference>
<name>A0AAE0NXC6_9PEZI</name>
<dbReference type="SUPFAM" id="SSF54616">
    <property type="entry name" value="DNA-binding domain of Mlu1-box binding protein MBP1"/>
    <property type="match status" value="1"/>
</dbReference>
<dbReference type="GO" id="GO:0070197">
    <property type="term" value="P:meiotic attachment of telomere to nuclear envelope"/>
    <property type="evidence" value="ECO:0007669"/>
    <property type="project" value="InterPro"/>
</dbReference>
<dbReference type="GO" id="GO:0044820">
    <property type="term" value="P:mitotic telomere tethering at nuclear periphery"/>
    <property type="evidence" value="ECO:0007669"/>
    <property type="project" value="TreeGrafter"/>
</dbReference>
<evidence type="ECO:0000256" key="6">
    <source>
        <dbReference type="SAM" id="Phobius"/>
    </source>
</evidence>
<dbReference type="InterPro" id="IPR037548">
    <property type="entry name" value="Bqt4"/>
</dbReference>
<evidence type="ECO:0000313" key="9">
    <source>
        <dbReference type="Proteomes" id="UP001285441"/>
    </source>
</evidence>
<dbReference type="FunFam" id="3.10.260.10:FF:000002">
    <property type="entry name" value="APSES transcription factor, putative"/>
    <property type="match status" value="1"/>
</dbReference>
<keyword evidence="2" id="KW-0749">Sporulation</keyword>
<keyword evidence="6" id="KW-0812">Transmembrane</keyword>
<evidence type="ECO:0000256" key="1">
    <source>
        <dbReference type="ARBA" id="ARBA00004123"/>
    </source>
</evidence>
<evidence type="ECO:0000259" key="7">
    <source>
        <dbReference type="PROSITE" id="PS51299"/>
    </source>
</evidence>
<accession>A0AAE0NXC6</accession>
<dbReference type="GO" id="GO:0048315">
    <property type="term" value="P:conidium formation"/>
    <property type="evidence" value="ECO:0007669"/>
    <property type="project" value="UniProtKB-KW"/>
</dbReference>
<feature type="compositionally biased region" description="Acidic residues" evidence="5">
    <location>
        <begin position="382"/>
        <end position="391"/>
    </location>
</feature>
<dbReference type="Proteomes" id="UP001285441">
    <property type="component" value="Unassembled WGS sequence"/>
</dbReference>
<dbReference type="GO" id="GO:0003677">
    <property type="term" value="F:DNA binding"/>
    <property type="evidence" value="ECO:0007669"/>
    <property type="project" value="InterPro"/>
</dbReference>
<dbReference type="InterPro" id="IPR036887">
    <property type="entry name" value="HTH_APSES_sf"/>
</dbReference>
<feature type="compositionally biased region" description="Low complexity" evidence="5">
    <location>
        <begin position="191"/>
        <end position="208"/>
    </location>
</feature>
<dbReference type="AlphaFoldDB" id="A0AAE0NXC6"/>
<gene>
    <name evidence="8" type="ORF">B0H63DRAFT_492305</name>
</gene>
<evidence type="ECO:0000313" key="8">
    <source>
        <dbReference type="EMBL" id="KAK3389299.1"/>
    </source>
</evidence>
<reference evidence="8" key="1">
    <citation type="journal article" date="2023" name="Mol. Phylogenet. Evol.">
        <title>Genome-scale phylogeny and comparative genomics of the fungal order Sordariales.</title>
        <authorList>
            <person name="Hensen N."/>
            <person name="Bonometti L."/>
            <person name="Westerberg I."/>
            <person name="Brannstrom I.O."/>
            <person name="Guillou S."/>
            <person name="Cros-Aarteil S."/>
            <person name="Calhoun S."/>
            <person name="Haridas S."/>
            <person name="Kuo A."/>
            <person name="Mondo S."/>
            <person name="Pangilinan J."/>
            <person name="Riley R."/>
            <person name="LaButti K."/>
            <person name="Andreopoulos B."/>
            <person name="Lipzen A."/>
            <person name="Chen C."/>
            <person name="Yan M."/>
            <person name="Daum C."/>
            <person name="Ng V."/>
            <person name="Clum A."/>
            <person name="Steindorff A."/>
            <person name="Ohm R.A."/>
            <person name="Martin F."/>
            <person name="Silar P."/>
            <person name="Natvig D.O."/>
            <person name="Lalanne C."/>
            <person name="Gautier V."/>
            <person name="Ament-Velasquez S.L."/>
            <person name="Kruys A."/>
            <person name="Hutchinson M.I."/>
            <person name="Powell A.J."/>
            <person name="Barry K."/>
            <person name="Miller A.N."/>
            <person name="Grigoriev I.V."/>
            <person name="Debuchy R."/>
            <person name="Gladieux P."/>
            <person name="Hiltunen Thoren M."/>
            <person name="Johannesson H."/>
        </authorList>
    </citation>
    <scope>NUCLEOTIDE SEQUENCE</scope>
    <source>
        <strain evidence="8">CBS 232.78</strain>
    </source>
</reference>
<keyword evidence="4" id="KW-0183">Conidiation</keyword>
<proteinExistence type="predicted"/>
<dbReference type="PANTHER" id="PTHR38044">
    <property type="entry name" value="BOUQUET FORMATION PROTEIN 4"/>
    <property type="match status" value="1"/>
</dbReference>
<dbReference type="SMART" id="SM01252">
    <property type="entry name" value="KilA-N"/>
    <property type="match status" value="1"/>
</dbReference>
<feature type="region of interest" description="Disordered" evidence="5">
    <location>
        <begin position="165"/>
        <end position="252"/>
    </location>
</feature>
<dbReference type="GO" id="GO:1990862">
    <property type="term" value="C:nuclear membrane complex Bqt3-Bqt4"/>
    <property type="evidence" value="ECO:0007669"/>
    <property type="project" value="InterPro"/>
</dbReference>